<accession>A0ABW9RNM7</accession>
<dbReference type="SUPFAM" id="SSF82153">
    <property type="entry name" value="FAS1 domain"/>
    <property type="match status" value="2"/>
</dbReference>
<dbReference type="PANTHER" id="PTHR10900:SF77">
    <property type="entry name" value="FI19380P1"/>
    <property type="match status" value="1"/>
</dbReference>
<evidence type="ECO:0000313" key="4">
    <source>
        <dbReference type="Proteomes" id="UP000798808"/>
    </source>
</evidence>
<evidence type="ECO:0000256" key="1">
    <source>
        <dbReference type="SAM" id="SignalP"/>
    </source>
</evidence>
<comment type="caution">
    <text evidence="3">The sequence shown here is derived from an EMBL/GenBank/DDBJ whole genome shotgun (WGS) entry which is preliminary data.</text>
</comment>
<feature type="domain" description="FAS1" evidence="2">
    <location>
        <begin position="187"/>
        <end position="362"/>
    </location>
</feature>
<keyword evidence="4" id="KW-1185">Reference proteome</keyword>
<dbReference type="Gene3D" id="2.30.180.10">
    <property type="entry name" value="FAS1 domain"/>
    <property type="match status" value="2"/>
</dbReference>
<sequence>MEKFNLTTLMKRLTALAMVAVMFVVTGCGDDDDGGEPAPTLNLYETMSAESDLTQIKAYVDADADLKAMLEGSTEYTFFAPNDAAFAKLETLLGTGLETVAPQIVSQVLMFHFAQGAKTQAELTGSSVVTEQGESVVVDANGNITTGGSDDEVLITKGDIRATNGIMHKVETILIPPTIYASIGVNLGKLSQAVLLSANFTTLASAVAKADTYAADNSLPTITSYLTGDTEYTLFAPTNQTFEAINSDPAVVLAAYTAQQWYGILSNHFVADDGNGADDNVTVDEAELTTGATFTTKAGATLQIFNNTAAIPADNGVGIYIDSNGDVDLGDSGTYTNFDAEVALLDAFEGANGKLHVIAGVLAPPM</sequence>
<evidence type="ECO:0000313" key="3">
    <source>
        <dbReference type="EMBL" id="MTI25742.1"/>
    </source>
</evidence>
<keyword evidence="1" id="KW-0732">Signal</keyword>
<feature type="signal peptide" evidence="1">
    <location>
        <begin position="1"/>
        <end position="26"/>
    </location>
</feature>
<proteinExistence type="predicted"/>
<protein>
    <submittedName>
        <fullName evidence="3">Fasciclin domain-containing protein</fullName>
    </submittedName>
</protein>
<dbReference type="Proteomes" id="UP000798808">
    <property type="component" value="Unassembled WGS sequence"/>
</dbReference>
<dbReference type="PANTHER" id="PTHR10900">
    <property type="entry name" value="PERIOSTIN-RELATED"/>
    <property type="match status" value="1"/>
</dbReference>
<feature type="domain" description="FAS1" evidence="2">
    <location>
        <begin position="40"/>
        <end position="174"/>
    </location>
</feature>
<reference evidence="3 4" key="1">
    <citation type="submission" date="2019-02" db="EMBL/GenBank/DDBJ databases">
        <authorList>
            <person name="Goldberg S.R."/>
            <person name="Haltli B.A."/>
            <person name="Correa H."/>
            <person name="Russell K.G."/>
        </authorList>
    </citation>
    <scope>NUCLEOTIDE SEQUENCE [LARGE SCALE GENOMIC DNA]</scope>
    <source>
        <strain evidence="3 4">JCM 16186</strain>
    </source>
</reference>
<dbReference type="InterPro" id="IPR000782">
    <property type="entry name" value="FAS1_domain"/>
</dbReference>
<dbReference type="PROSITE" id="PS51257">
    <property type="entry name" value="PROKAR_LIPOPROTEIN"/>
    <property type="match status" value="1"/>
</dbReference>
<dbReference type="Pfam" id="PF02469">
    <property type="entry name" value="Fasciclin"/>
    <property type="match status" value="2"/>
</dbReference>
<dbReference type="InterPro" id="IPR050904">
    <property type="entry name" value="Adhesion/Biosynth-related"/>
</dbReference>
<dbReference type="SMART" id="SM00554">
    <property type="entry name" value="FAS1"/>
    <property type="match status" value="2"/>
</dbReference>
<dbReference type="PROSITE" id="PS50213">
    <property type="entry name" value="FAS1"/>
    <property type="match status" value="2"/>
</dbReference>
<organism evidence="3 4">
    <name type="scientific">Fulvivirga kasyanovii</name>
    <dbReference type="NCBI Taxonomy" id="396812"/>
    <lineage>
        <taxon>Bacteria</taxon>
        <taxon>Pseudomonadati</taxon>
        <taxon>Bacteroidota</taxon>
        <taxon>Cytophagia</taxon>
        <taxon>Cytophagales</taxon>
        <taxon>Fulvivirgaceae</taxon>
        <taxon>Fulvivirga</taxon>
    </lineage>
</organism>
<evidence type="ECO:0000259" key="2">
    <source>
        <dbReference type="PROSITE" id="PS50213"/>
    </source>
</evidence>
<dbReference type="RefSeq" id="WP_155172117.1">
    <property type="nucleotide sequence ID" value="NZ_BAAAFL010000053.1"/>
</dbReference>
<dbReference type="EMBL" id="SMLW01000536">
    <property type="protein sequence ID" value="MTI25742.1"/>
    <property type="molecule type" value="Genomic_DNA"/>
</dbReference>
<gene>
    <name evidence="3" type="ORF">E1163_12370</name>
</gene>
<feature type="chain" id="PRO_5046442384" evidence="1">
    <location>
        <begin position="27"/>
        <end position="366"/>
    </location>
</feature>
<name>A0ABW9RNM7_9BACT</name>
<dbReference type="InterPro" id="IPR036378">
    <property type="entry name" value="FAS1_dom_sf"/>
</dbReference>